<feature type="compositionally biased region" description="Basic and acidic residues" evidence="2">
    <location>
        <begin position="238"/>
        <end position="263"/>
    </location>
</feature>
<dbReference type="AlphaFoldDB" id="A0AAV5DSR5"/>
<name>A0AAV5DSR5_ELECO</name>
<feature type="region of interest" description="Disordered" evidence="2">
    <location>
        <begin position="45"/>
        <end position="75"/>
    </location>
</feature>
<evidence type="ECO:0000313" key="4">
    <source>
        <dbReference type="Proteomes" id="UP001054889"/>
    </source>
</evidence>
<proteinExistence type="predicted"/>
<reference evidence="3" key="2">
    <citation type="submission" date="2021-12" db="EMBL/GenBank/DDBJ databases">
        <title>Resequencing data analysis of finger millet.</title>
        <authorList>
            <person name="Hatakeyama M."/>
            <person name="Aluri S."/>
            <person name="Balachadran M.T."/>
            <person name="Sivarajan S.R."/>
            <person name="Poveda L."/>
            <person name="Shimizu-Inatsugi R."/>
            <person name="Schlapbach R."/>
            <person name="Sreeman S.M."/>
            <person name="Shimizu K.K."/>
        </authorList>
    </citation>
    <scope>NUCLEOTIDE SEQUENCE</scope>
</reference>
<keyword evidence="1" id="KW-0175">Coiled coil</keyword>
<feature type="region of interest" description="Disordered" evidence="2">
    <location>
        <begin position="219"/>
        <end position="329"/>
    </location>
</feature>
<comment type="caution">
    <text evidence="3">The sequence shown here is derived from an EMBL/GenBank/DDBJ whole genome shotgun (WGS) entry which is preliminary data.</text>
</comment>
<dbReference type="PANTHER" id="PTHR48206">
    <property type="entry name" value="CHLOROPLAST SENSOR KINASE, CHLOROPLASTIC"/>
    <property type="match status" value="1"/>
</dbReference>
<evidence type="ECO:0000256" key="1">
    <source>
        <dbReference type="SAM" id="Coils"/>
    </source>
</evidence>
<sequence>MLLNTRLHLRVPYSPTSHHPKPVPSTFQAHALLPLPRELLARRAQPPLRHVASPAAEEETGEEEGDDEDLDPASAAAVAAAIRRASSASPVRFRRVRRGEAEEPHGEEALAEPSADFRRLCAEQLEMFRVVVSCDAVLSMEVITEFGAVVLPMVKHPFVVGFLVAELQELQAMNSHTADVQYGTFMDKSADITPYTKFEAWDFHTSDDEVKNYSQDLPKQDIIPKSSGMIAPPQSSVPERDQSAPKDSTSKNDVSDHSAKKPSDSNAAPKSGQAFKETSKSKIPTVPDLNVPETTAASGTPASAETEEPSLVFERMPGPSYEYPIGPDENNALTPIHRVVKEGIAEEAPARSVYHVGKFAIAGFDESTEQAELKTFEEYTEKAYHSFQAEETIKTQRNTKLETELSKAEGIFKKAVDELNKFQNSFKEVEKLKEEYKAKAATLEAEKSEAEKRLRGSKRAYELLQKKFIEGFNEDLSDDQCEALVTEAQKTATVLADQIELDPLPKV</sequence>
<feature type="coiled-coil region" evidence="1">
    <location>
        <begin position="419"/>
        <end position="467"/>
    </location>
</feature>
<dbReference type="InterPro" id="IPR053334">
    <property type="entry name" value="Chloroplast_Sensor_Kinase"/>
</dbReference>
<dbReference type="EMBL" id="BQKI01000071">
    <property type="protein sequence ID" value="GJN13396.1"/>
    <property type="molecule type" value="Genomic_DNA"/>
</dbReference>
<dbReference type="Proteomes" id="UP001054889">
    <property type="component" value="Unassembled WGS sequence"/>
</dbReference>
<dbReference type="PANTHER" id="PTHR48206:SF1">
    <property type="entry name" value="CHLOROPLAST SENSOR KINASE, CHLOROPLASTIC"/>
    <property type="match status" value="1"/>
</dbReference>
<reference evidence="3" key="1">
    <citation type="journal article" date="2018" name="DNA Res.">
        <title>Multiple hybrid de novo genome assembly of finger millet, an orphan allotetraploid crop.</title>
        <authorList>
            <person name="Hatakeyama M."/>
            <person name="Aluri S."/>
            <person name="Balachadran M.T."/>
            <person name="Sivarajan S.R."/>
            <person name="Patrignani A."/>
            <person name="Gruter S."/>
            <person name="Poveda L."/>
            <person name="Shimizu-Inatsugi R."/>
            <person name="Baeten J."/>
            <person name="Francoijs K.J."/>
            <person name="Nataraja K.N."/>
            <person name="Reddy Y.A.N."/>
            <person name="Phadnis S."/>
            <person name="Ravikumar R.L."/>
            <person name="Schlapbach R."/>
            <person name="Sreeman S.M."/>
            <person name="Shimizu K.K."/>
        </authorList>
    </citation>
    <scope>NUCLEOTIDE SEQUENCE</scope>
</reference>
<keyword evidence="4" id="KW-1185">Reference proteome</keyword>
<feature type="compositionally biased region" description="Polar residues" evidence="2">
    <location>
        <begin position="292"/>
        <end position="303"/>
    </location>
</feature>
<accession>A0AAV5DSR5</accession>
<feature type="compositionally biased region" description="Acidic residues" evidence="2">
    <location>
        <begin position="56"/>
        <end position="71"/>
    </location>
</feature>
<evidence type="ECO:0000313" key="3">
    <source>
        <dbReference type="EMBL" id="GJN13396.1"/>
    </source>
</evidence>
<organism evidence="3 4">
    <name type="scientific">Eleusine coracana subsp. coracana</name>
    <dbReference type="NCBI Taxonomy" id="191504"/>
    <lineage>
        <taxon>Eukaryota</taxon>
        <taxon>Viridiplantae</taxon>
        <taxon>Streptophyta</taxon>
        <taxon>Embryophyta</taxon>
        <taxon>Tracheophyta</taxon>
        <taxon>Spermatophyta</taxon>
        <taxon>Magnoliopsida</taxon>
        <taxon>Liliopsida</taxon>
        <taxon>Poales</taxon>
        <taxon>Poaceae</taxon>
        <taxon>PACMAD clade</taxon>
        <taxon>Chloridoideae</taxon>
        <taxon>Cynodonteae</taxon>
        <taxon>Eleusininae</taxon>
        <taxon>Eleusine</taxon>
    </lineage>
</organism>
<protein>
    <submittedName>
        <fullName evidence="3">Uncharacterized protein</fullName>
    </submittedName>
</protein>
<gene>
    <name evidence="3" type="primary">gb00090</name>
    <name evidence="3" type="ORF">PR202_gb00090</name>
</gene>
<evidence type="ECO:0000256" key="2">
    <source>
        <dbReference type="SAM" id="MobiDB-lite"/>
    </source>
</evidence>